<evidence type="ECO:0000256" key="2">
    <source>
        <dbReference type="ARBA" id="ARBA00022692"/>
    </source>
</evidence>
<dbReference type="EMBL" id="UINC01035800">
    <property type="protein sequence ID" value="SVB28789.1"/>
    <property type="molecule type" value="Genomic_DNA"/>
</dbReference>
<dbReference type="InterPro" id="IPR012340">
    <property type="entry name" value="NA-bd_OB-fold"/>
</dbReference>
<keyword evidence="4 5" id="KW-0472">Membrane</keyword>
<dbReference type="AlphaFoldDB" id="A0A382CSC0"/>
<reference evidence="7" key="1">
    <citation type="submission" date="2018-05" db="EMBL/GenBank/DDBJ databases">
        <authorList>
            <person name="Lanie J.A."/>
            <person name="Ng W.-L."/>
            <person name="Kazmierczak K.M."/>
            <person name="Andrzejewski T.M."/>
            <person name="Davidsen T.M."/>
            <person name="Wayne K.J."/>
            <person name="Tettelin H."/>
            <person name="Glass J.I."/>
            <person name="Rusch D."/>
            <person name="Podicherti R."/>
            <person name="Tsui H.-C.T."/>
            <person name="Winkler M.E."/>
        </authorList>
    </citation>
    <scope>NUCLEOTIDE SEQUENCE</scope>
</reference>
<keyword evidence="3 5" id="KW-1133">Transmembrane helix</keyword>
<sequence>VTLAITLLVVGLALLFFEILLPGLILGICAFLTLAASVFVAYTETEEILYGHLFLGVTVVSLTSASIWFIKYFPSTKMGRQLVSTSTVGDLGIDFTDLINQTGTTYTDLRPSGKATIGDQRLNVVTEGSFIEKDNSVKVIAVEGNRVVVRKT</sequence>
<feature type="transmembrane region" description="Helical" evidence="5">
    <location>
        <begin position="12"/>
        <end position="42"/>
    </location>
</feature>
<dbReference type="PANTHER" id="PTHR33507">
    <property type="entry name" value="INNER MEMBRANE PROTEIN YBBJ"/>
    <property type="match status" value="1"/>
</dbReference>
<feature type="transmembrane region" description="Helical" evidence="5">
    <location>
        <begin position="48"/>
        <end position="70"/>
    </location>
</feature>
<dbReference type="InterPro" id="IPR002810">
    <property type="entry name" value="NfeD-like_C"/>
</dbReference>
<evidence type="ECO:0000259" key="6">
    <source>
        <dbReference type="Pfam" id="PF01957"/>
    </source>
</evidence>
<accession>A0A382CSC0</accession>
<dbReference type="PANTHER" id="PTHR33507:SF3">
    <property type="entry name" value="INNER MEMBRANE PROTEIN YBBJ"/>
    <property type="match status" value="1"/>
</dbReference>
<evidence type="ECO:0000313" key="7">
    <source>
        <dbReference type="EMBL" id="SVB28789.1"/>
    </source>
</evidence>
<keyword evidence="2 5" id="KW-0812">Transmembrane</keyword>
<comment type="subcellular location">
    <subcellularLocation>
        <location evidence="1">Membrane</location>
        <topology evidence="1">Multi-pass membrane protein</topology>
    </subcellularLocation>
</comment>
<feature type="domain" description="NfeD-like C-terminal" evidence="6">
    <location>
        <begin position="97"/>
        <end position="151"/>
    </location>
</feature>
<organism evidence="7">
    <name type="scientific">marine metagenome</name>
    <dbReference type="NCBI Taxonomy" id="408172"/>
    <lineage>
        <taxon>unclassified sequences</taxon>
        <taxon>metagenomes</taxon>
        <taxon>ecological metagenomes</taxon>
    </lineage>
</organism>
<feature type="non-terminal residue" evidence="7">
    <location>
        <position position="1"/>
    </location>
</feature>
<protein>
    <recommendedName>
        <fullName evidence="6">NfeD-like C-terminal domain-containing protein</fullName>
    </recommendedName>
</protein>
<proteinExistence type="predicted"/>
<dbReference type="InterPro" id="IPR052165">
    <property type="entry name" value="Membrane_assoc_protease"/>
</dbReference>
<dbReference type="GO" id="GO:0005886">
    <property type="term" value="C:plasma membrane"/>
    <property type="evidence" value="ECO:0007669"/>
    <property type="project" value="TreeGrafter"/>
</dbReference>
<evidence type="ECO:0000256" key="5">
    <source>
        <dbReference type="SAM" id="Phobius"/>
    </source>
</evidence>
<dbReference type="Gene3D" id="2.40.50.140">
    <property type="entry name" value="Nucleic acid-binding proteins"/>
    <property type="match status" value="1"/>
</dbReference>
<dbReference type="Pfam" id="PF01957">
    <property type="entry name" value="NfeD"/>
    <property type="match status" value="1"/>
</dbReference>
<evidence type="ECO:0000256" key="1">
    <source>
        <dbReference type="ARBA" id="ARBA00004141"/>
    </source>
</evidence>
<evidence type="ECO:0000256" key="4">
    <source>
        <dbReference type="ARBA" id="ARBA00023136"/>
    </source>
</evidence>
<gene>
    <name evidence="7" type="ORF">METZ01_LOCUS181643</name>
</gene>
<evidence type="ECO:0000256" key="3">
    <source>
        <dbReference type="ARBA" id="ARBA00022989"/>
    </source>
</evidence>
<name>A0A382CSC0_9ZZZZ</name>